<organism evidence="4 5">
    <name type="scientific">Paraburkholderia caribensis MBA4</name>
    <dbReference type="NCBI Taxonomy" id="1323664"/>
    <lineage>
        <taxon>Bacteria</taxon>
        <taxon>Pseudomonadati</taxon>
        <taxon>Pseudomonadota</taxon>
        <taxon>Betaproteobacteria</taxon>
        <taxon>Burkholderiales</taxon>
        <taxon>Burkholderiaceae</taxon>
        <taxon>Paraburkholderia</taxon>
    </lineage>
</organism>
<keyword evidence="4" id="KW-0449">Lipoprotein</keyword>
<dbReference type="PROSITE" id="PS50914">
    <property type="entry name" value="BON"/>
    <property type="match status" value="1"/>
</dbReference>
<feature type="domain" description="BON" evidence="3">
    <location>
        <begin position="46"/>
        <end position="114"/>
    </location>
</feature>
<evidence type="ECO:0000313" key="4">
    <source>
        <dbReference type="EMBL" id="ALL67733.1"/>
    </source>
</evidence>
<dbReference type="PANTHER" id="PTHR34606:SF15">
    <property type="entry name" value="BON DOMAIN-CONTAINING PROTEIN"/>
    <property type="match status" value="1"/>
</dbReference>
<protein>
    <submittedName>
        <fullName evidence="4">Putative periplasmic or secreted lipoprotein</fullName>
    </submittedName>
</protein>
<keyword evidence="2" id="KW-0732">Signal</keyword>
<reference evidence="4 5" key="1">
    <citation type="journal article" date="2014" name="Genome Announc.">
        <title>Draft Genome Sequence of the Haloacid-Degrading Burkholderia caribensis Strain MBA4.</title>
        <authorList>
            <person name="Pan Y."/>
            <person name="Kong K.F."/>
            <person name="Tsang J.S."/>
        </authorList>
    </citation>
    <scope>NUCLEOTIDE SEQUENCE [LARGE SCALE GENOMIC DNA]</scope>
    <source>
        <strain evidence="4 5">MBA4</strain>
    </source>
</reference>
<dbReference type="KEGG" id="bcai:K788_0006321"/>
<dbReference type="InterPro" id="IPR007055">
    <property type="entry name" value="BON_dom"/>
</dbReference>
<feature type="region of interest" description="Disordered" evidence="1">
    <location>
        <begin position="29"/>
        <end position="52"/>
    </location>
</feature>
<feature type="compositionally biased region" description="Low complexity" evidence="1">
    <location>
        <begin position="29"/>
        <end position="43"/>
    </location>
</feature>
<dbReference type="Proteomes" id="UP000019146">
    <property type="component" value="Chromosome 2"/>
</dbReference>
<dbReference type="PANTHER" id="PTHR34606">
    <property type="entry name" value="BON DOMAIN-CONTAINING PROTEIN"/>
    <property type="match status" value="1"/>
</dbReference>
<evidence type="ECO:0000259" key="3">
    <source>
        <dbReference type="PROSITE" id="PS50914"/>
    </source>
</evidence>
<feature type="signal peptide" evidence="2">
    <location>
        <begin position="1"/>
        <end position="24"/>
    </location>
</feature>
<evidence type="ECO:0000313" key="5">
    <source>
        <dbReference type="Proteomes" id="UP000019146"/>
    </source>
</evidence>
<dbReference type="AlphaFoldDB" id="A0A0N7JUY8"/>
<evidence type="ECO:0000256" key="1">
    <source>
        <dbReference type="SAM" id="MobiDB-lite"/>
    </source>
</evidence>
<dbReference type="EMBL" id="CP012747">
    <property type="protein sequence ID" value="ALL67733.1"/>
    <property type="molecule type" value="Genomic_DNA"/>
</dbReference>
<dbReference type="GeneID" id="69971524"/>
<feature type="chain" id="PRO_5006014439" evidence="2">
    <location>
        <begin position="25"/>
        <end position="118"/>
    </location>
</feature>
<accession>A0A0N7JUY8</accession>
<dbReference type="RefSeq" id="WP_035999775.1">
    <property type="nucleotide sequence ID" value="NZ_CP012747.1"/>
</dbReference>
<dbReference type="Pfam" id="PF04972">
    <property type="entry name" value="BON"/>
    <property type="match status" value="1"/>
</dbReference>
<dbReference type="Gene3D" id="3.30.1340.30">
    <property type="match status" value="1"/>
</dbReference>
<proteinExistence type="predicted"/>
<dbReference type="InterPro" id="IPR051686">
    <property type="entry name" value="Lipoprotein_DolP"/>
</dbReference>
<sequence length="118" mass="12146">MKIRNVLRLLAVIGCVTLTSNVYAQASDSMSMASTPSAPSKKATPADKKLGRDVRKALSKAPGFNVSNVFVKARGGAVVLSGSVPDGSQIQQATEVAKGVAGVTSVSNKLTLYSHGNN</sequence>
<evidence type="ECO:0000256" key="2">
    <source>
        <dbReference type="SAM" id="SignalP"/>
    </source>
</evidence>
<name>A0A0N7JUY8_9BURK</name>
<gene>
    <name evidence="4" type="ORF">K788_0006321</name>
</gene>